<dbReference type="PRINTS" id="PR00465">
    <property type="entry name" value="EP450IV"/>
</dbReference>
<keyword evidence="9" id="KW-1185">Reference proteome</keyword>
<accession>A0A8T9C8B6</accession>
<dbReference type="Proteomes" id="UP000469558">
    <property type="component" value="Unassembled WGS sequence"/>
</dbReference>
<keyword evidence="4" id="KW-0560">Oxidoreductase</keyword>
<feature type="binding site" description="axial binding residue" evidence="7">
    <location>
        <position position="325"/>
    </location>
    <ligand>
        <name>heme</name>
        <dbReference type="ChEBI" id="CHEBI:30413"/>
    </ligand>
    <ligandPart>
        <name>Fe</name>
        <dbReference type="ChEBI" id="CHEBI:18248"/>
    </ligandPart>
</feature>
<dbReference type="GO" id="GO:0020037">
    <property type="term" value="F:heme binding"/>
    <property type="evidence" value="ECO:0007669"/>
    <property type="project" value="InterPro"/>
</dbReference>
<comment type="similarity">
    <text evidence="2">Belongs to the cytochrome P450 family.</text>
</comment>
<dbReference type="CDD" id="cd11041">
    <property type="entry name" value="CYP503A1-like"/>
    <property type="match status" value="1"/>
</dbReference>
<evidence type="ECO:0000256" key="1">
    <source>
        <dbReference type="ARBA" id="ARBA00001971"/>
    </source>
</evidence>
<evidence type="ECO:0000313" key="8">
    <source>
        <dbReference type="EMBL" id="TVY81918.1"/>
    </source>
</evidence>
<sequence length="384" mass="43944">MCEGNLHTRILQTKLTPNLAAFTIPMKDEVDRTISTVGEAIGDDWKEVRIYEILVELINRIANRVFLGEIDSRNEEWSKAAIGYAENVTLTVMILRLFPLALRPFASWFVPSAWRLKSDLRHAKRALVPIINRRREAEKDAGYVKPNDFLQWMMDGAVGDECRPETLAHRQLILILASVHTTTMTGAHAFYDLCAKPEYFEPLREEIQQVVKEEGGWAKTTLTKFRKMDSFFKESQRMSPASLLGFHRIVQTPLTLSDGTLLPTGTHLCVASEAISKDLNFAPNALEFDGFRYFRKREEAEEANKHQFAMTDKDHVHFGHGKYACPGRFFASNELKMITALLIMEFDFKYPEGKTRPANLNADEFLYSDPTTTLLMKRRSSDKI</sequence>
<dbReference type="AlphaFoldDB" id="A0A8T9C8B6"/>
<evidence type="ECO:0000256" key="7">
    <source>
        <dbReference type="PIRSR" id="PIRSR602403-1"/>
    </source>
</evidence>
<evidence type="ECO:0000313" key="9">
    <source>
        <dbReference type="Proteomes" id="UP000469558"/>
    </source>
</evidence>
<evidence type="ECO:0000256" key="4">
    <source>
        <dbReference type="ARBA" id="ARBA00023002"/>
    </source>
</evidence>
<dbReference type="PANTHER" id="PTHR46206">
    <property type="entry name" value="CYTOCHROME P450"/>
    <property type="match status" value="1"/>
</dbReference>
<dbReference type="InterPro" id="IPR001128">
    <property type="entry name" value="Cyt_P450"/>
</dbReference>
<dbReference type="InterPro" id="IPR002403">
    <property type="entry name" value="Cyt_P450_E_grp-IV"/>
</dbReference>
<dbReference type="GO" id="GO:0005506">
    <property type="term" value="F:iron ion binding"/>
    <property type="evidence" value="ECO:0007669"/>
    <property type="project" value="InterPro"/>
</dbReference>
<dbReference type="OrthoDB" id="1844152at2759"/>
<keyword evidence="6" id="KW-0503">Monooxygenase</keyword>
<dbReference type="EMBL" id="QGMK01000402">
    <property type="protein sequence ID" value="TVY81918.1"/>
    <property type="molecule type" value="Genomic_DNA"/>
</dbReference>
<protein>
    <submittedName>
        <fullName evidence="8">Ent-kaurene oxidase</fullName>
    </submittedName>
</protein>
<evidence type="ECO:0000256" key="5">
    <source>
        <dbReference type="ARBA" id="ARBA00023004"/>
    </source>
</evidence>
<dbReference type="GO" id="GO:0004497">
    <property type="term" value="F:monooxygenase activity"/>
    <property type="evidence" value="ECO:0007669"/>
    <property type="project" value="UniProtKB-KW"/>
</dbReference>
<keyword evidence="7" id="KW-0349">Heme</keyword>
<dbReference type="Gene3D" id="1.10.630.10">
    <property type="entry name" value="Cytochrome P450"/>
    <property type="match status" value="1"/>
</dbReference>
<evidence type="ECO:0000256" key="3">
    <source>
        <dbReference type="ARBA" id="ARBA00022723"/>
    </source>
</evidence>
<dbReference type="InterPro" id="IPR036396">
    <property type="entry name" value="Cyt_P450_sf"/>
</dbReference>
<evidence type="ECO:0000256" key="2">
    <source>
        <dbReference type="ARBA" id="ARBA00010617"/>
    </source>
</evidence>
<comment type="cofactor">
    <cofactor evidence="1 7">
        <name>heme</name>
        <dbReference type="ChEBI" id="CHEBI:30413"/>
    </cofactor>
</comment>
<evidence type="ECO:0000256" key="6">
    <source>
        <dbReference type="ARBA" id="ARBA00023033"/>
    </source>
</evidence>
<name>A0A8T9C8B6_9HELO</name>
<dbReference type="Pfam" id="PF00067">
    <property type="entry name" value="p450"/>
    <property type="match status" value="1"/>
</dbReference>
<gene>
    <name evidence="8" type="primary">CYP503A1_0</name>
    <name evidence="8" type="ORF">LSUE1_G003748</name>
</gene>
<reference evidence="8 9" key="1">
    <citation type="submission" date="2018-05" db="EMBL/GenBank/DDBJ databases">
        <title>Genome sequencing and assembly of the regulated plant pathogen Lachnellula willkommii and related sister species for the development of diagnostic species identification markers.</title>
        <authorList>
            <person name="Giroux E."/>
            <person name="Bilodeau G."/>
        </authorList>
    </citation>
    <scope>NUCLEOTIDE SEQUENCE [LARGE SCALE GENOMIC DNA]</scope>
    <source>
        <strain evidence="8 9">CBS 268.59</strain>
    </source>
</reference>
<proteinExistence type="inferred from homology"/>
<keyword evidence="3 7" id="KW-0479">Metal-binding</keyword>
<dbReference type="PANTHER" id="PTHR46206:SF6">
    <property type="entry name" value="CYTOCHROME P450 MONOOXYGENASE AN1598-RELATED"/>
    <property type="match status" value="1"/>
</dbReference>
<dbReference type="SUPFAM" id="SSF48264">
    <property type="entry name" value="Cytochrome P450"/>
    <property type="match status" value="1"/>
</dbReference>
<dbReference type="GO" id="GO:0016705">
    <property type="term" value="F:oxidoreductase activity, acting on paired donors, with incorporation or reduction of molecular oxygen"/>
    <property type="evidence" value="ECO:0007669"/>
    <property type="project" value="InterPro"/>
</dbReference>
<organism evidence="8 9">
    <name type="scientific">Lachnellula suecica</name>
    <dbReference type="NCBI Taxonomy" id="602035"/>
    <lineage>
        <taxon>Eukaryota</taxon>
        <taxon>Fungi</taxon>
        <taxon>Dikarya</taxon>
        <taxon>Ascomycota</taxon>
        <taxon>Pezizomycotina</taxon>
        <taxon>Leotiomycetes</taxon>
        <taxon>Helotiales</taxon>
        <taxon>Lachnaceae</taxon>
        <taxon>Lachnellula</taxon>
    </lineage>
</organism>
<comment type="caution">
    <text evidence="8">The sequence shown here is derived from an EMBL/GenBank/DDBJ whole genome shotgun (WGS) entry which is preliminary data.</text>
</comment>
<keyword evidence="5 7" id="KW-0408">Iron</keyword>